<dbReference type="Pfam" id="PF01208">
    <property type="entry name" value="URO-D"/>
    <property type="match status" value="1"/>
</dbReference>
<dbReference type="Gene3D" id="3.40.30.10">
    <property type="entry name" value="Glutaredoxin"/>
    <property type="match status" value="1"/>
</dbReference>
<evidence type="ECO:0000313" key="3">
    <source>
        <dbReference type="Proteomes" id="UP001299220"/>
    </source>
</evidence>
<dbReference type="RefSeq" id="WP_235323206.1">
    <property type="nucleotide sequence ID" value="NZ_JAFBIT010000001.1"/>
</dbReference>
<dbReference type="PANTHER" id="PTHR47099:SF1">
    <property type="entry name" value="METHYLCOBAMIDE:COM METHYLTRANSFERASE MTBA"/>
    <property type="match status" value="1"/>
</dbReference>
<feature type="domain" description="Uroporphyrinogen decarboxylase (URO-D)" evidence="1">
    <location>
        <begin position="2"/>
        <end position="326"/>
    </location>
</feature>
<organism evidence="2 3">
    <name type="scientific">Anaeromassilibacillus senegalensis</name>
    <dbReference type="NCBI Taxonomy" id="1673717"/>
    <lineage>
        <taxon>Bacteria</taxon>
        <taxon>Bacillati</taxon>
        <taxon>Bacillota</taxon>
        <taxon>Clostridia</taxon>
        <taxon>Eubacteriales</taxon>
        <taxon>Acutalibacteraceae</taxon>
        <taxon>Anaeromassilibacillus</taxon>
    </lineage>
</organism>
<evidence type="ECO:0000259" key="1">
    <source>
        <dbReference type="Pfam" id="PF01208"/>
    </source>
</evidence>
<comment type="caution">
    <text evidence="2">The sequence shown here is derived from an EMBL/GenBank/DDBJ whole genome shotgun (WGS) entry which is preliminary data.</text>
</comment>
<dbReference type="InterPro" id="IPR038071">
    <property type="entry name" value="UROD/MetE-like_sf"/>
</dbReference>
<dbReference type="EMBL" id="JAFBIT010000001">
    <property type="protein sequence ID" value="MCF2652187.1"/>
    <property type="molecule type" value="Genomic_DNA"/>
</dbReference>
<dbReference type="Gene3D" id="3.20.20.210">
    <property type="match status" value="1"/>
</dbReference>
<dbReference type="Proteomes" id="UP001299220">
    <property type="component" value="Unassembled WGS sequence"/>
</dbReference>
<dbReference type="InterPro" id="IPR052024">
    <property type="entry name" value="Methanogen_methyltrans"/>
</dbReference>
<proteinExistence type="predicted"/>
<gene>
    <name evidence="2" type="ORF">JQM67_06200</name>
</gene>
<reference evidence="2 3" key="1">
    <citation type="submission" date="2020-12" db="EMBL/GenBank/DDBJ databases">
        <title>Whole genome sequences of gut porcine anaerobes.</title>
        <authorList>
            <person name="Kubasova T."/>
            <person name="Jahodarova E."/>
            <person name="Rychlik I."/>
        </authorList>
    </citation>
    <scope>NUCLEOTIDE SEQUENCE [LARGE SCALE GENOMIC DNA]</scope>
    <source>
        <strain evidence="2 3">An867</strain>
    </source>
</reference>
<keyword evidence="3" id="KW-1185">Reference proteome</keyword>
<name>A0ABS9CPT9_9FIRM</name>
<sequence length="459" mass="51063">MKELLLRTLHHEETERAPWVPFAGVHAGKLKGYTATEMLTDADKAFESLMEVNRLYKPDGQPVIFDLQIEAECLGCGLTWADDCPPSVSDHPLDGSDEEPPETPCNCKIPKKTSGRIPYVLEVMHRMKEAVGDTTALYGLICGPFTLASHLRGNNLFTDMYDFEDEVESLFAFCNRVCMRMTDYYIEAGMDVIAIVDPLISQISTAHFEQFMEGPYTELFRYIREKGAFSSFFVCGDATRNIEAMCKTNPDSISVDENVNLLAAKEICDRYNIVIGGNIPLTSVMLLGNQQDNMKFAVDLLDSVQVKKNFILAPGCDMPYDVPVENGIGVAQAAIETDAVREMVKNYQAEAVDTSGVVIPDYANLAKPLIEVFTLDSAQCAACGYMMNAAYQAVETFGDAIDMVEYKFIYRENVARCIKMGVPNLPSMYINGELKYRSIIPAKAELEQAIREAIEACKK</sequence>
<protein>
    <submittedName>
        <fullName evidence="2">Uroporphyrinogen decarboxylase</fullName>
    </submittedName>
</protein>
<dbReference type="PANTHER" id="PTHR47099">
    <property type="entry name" value="METHYLCOBAMIDE:COM METHYLTRANSFERASE MTBA"/>
    <property type="match status" value="1"/>
</dbReference>
<dbReference type="SUPFAM" id="SSF51726">
    <property type="entry name" value="UROD/MetE-like"/>
    <property type="match status" value="1"/>
</dbReference>
<dbReference type="InterPro" id="IPR000257">
    <property type="entry name" value="Uroporphyrinogen_deCOase"/>
</dbReference>
<evidence type="ECO:0000313" key="2">
    <source>
        <dbReference type="EMBL" id="MCF2652187.1"/>
    </source>
</evidence>
<accession>A0ABS9CPT9</accession>